<dbReference type="EMBL" id="ADBL01000309">
    <property type="status" value="NOT_ANNOTATED_CDS"/>
    <property type="molecule type" value="Genomic_DNA"/>
</dbReference>
<dbReference type="EMBL" id="GL876966">
    <property type="protein sequence ID" value="KLU82239.1"/>
    <property type="molecule type" value="Genomic_DNA"/>
</dbReference>
<sequence length="174" mass="17287">MSTSLSLPAITATAACSSVYSVLSAQFPTPTEFKSQFAAASTNPCATIGLETVNPQAFLAWAADIQSILQRNEAYIKSASSVCSDFIASTSKADEARSSSCVATRAGASNRTVTPTTAPGTTSAPTTGTTSLPTTGTGQPATTTTGAPGAAGLSIRSSMGLLAGAVLAVGMLNI</sequence>
<evidence type="ECO:0000313" key="3">
    <source>
        <dbReference type="EnsemblFungi" id="MAPG_01313T0"/>
    </source>
</evidence>
<organism evidence="3 4">
    <name type="scientific">Magnaporthiopsis poae (strain ATCC 64411 / 73-15)</name>
    <name type="common">Kentucky bluegrass fungus</name>
    <name type="synonym">Magnaporthe poae</name>
    <dbReference type="NCBI Taxonomy" id="644358"/>
    <lineage>
        <taxon>Eukaryota</taxon>
        <taxon>Fungi</taxon>
        <taxon>Dikarya</taxon>
        <taxon>Ascomycota</taxon>
        <taxon>Pezizomycotina</taxon>
        <taxon>Sordariomycetes</taxon>
        <taxon>Sordariomycetidae</taxon>
        <taxon>Magnaporthales</taxon>
        <taxon>Magnaporthaceae</taxon>
        <taxon>Magnaporthiopsis</taxon>
    </lineage>
</organism>
<dbReference type="Proteomes" id="UP000011715">
    <property type="component" value="Unassembled WGS sequence"/>
</dbReference>
<evidence type="ECO:0000313" key="4">
    <source>
        <dbReference type="Proteomes" id="UP000011715"/>
    </source>
</evidence>
<protein>
    <submittedName>
        <fullName evidence="2 3">Uncharacterized protein</fullName>
    </submittedName>
</protein>
<dbReference type="eggNOG" id="ENOG502R11D">
    <property type="taxonomic scope" value="Eukaryota"/>
</dbReference>
<name>A0A0C4DND3_MAGP6</name>
<reference evidence="4" key="1">
    <citation type="submission" date="2010-05" db="EMBL/GenBank/DDBJ databases">
        <title>The genome sequence of Magnaporthe poae strain ATCC 64411.</title>
        <authorList>
            <person name="Ma L.-J."/>
            <person name="Dead R."/>
            <person name="Young S."/>
            <person name="Zeng Q."/>
            <person name="Koehrsen M."/>
            <person name="Alvarado L."/>
            <person name="Berlin A."/>
            <person name="Chapman S.B."/>
            <person name="Chen Z."/>
            <person name="Freedman E."/>
            <person name="Gellesch M."/>
            <person name="Goldberg J."/>
            <person name="Griggs A."/>
            <person name="Gujja S."/>
            <person name="Heilman E.R."/>
            <person name="Heiman D."/>
            <person name="Hepburn T."/>
            <person name="Howarth C."/>
            <person name="Jen D."/>
            <person name="Larson L."/>
            <person name="Mehta T."/>
            <person name="Neiman D."/>
            <person name="Pearson M."/>
            <person name="Roberts A."/>
            <person name="Saif S."/>
            <person name="Shea T."/>
            <person name="Shenoy N."/>
            <person name="Sisk P."/>
            <person name="Stolte C."/>
            <person name="Sykes S."/>
            <person name="Walk T."/>
            <person name="White J."/>
            <person name="Yandava C."/>
            <person name="Haas B."/>
            <person name="Nusbaum C."/>
            <person name="Birren B."/>
        </authorList>
    </citation>
    <scope>NUCLEOTIDE SEQUENCE [LARGE SCALE GENOMIC DNA]</scope>
    <source>
        <strain evidence="4">ATCC 64411 / 73-15</strain>
    </source>
</reference>
<dbReference type="AlphaFoldDB" id="A0A0C4DND3"/>
<reference evidence="3" key="4">
    <citation type="journal article" date="2015" name="G3 (Bethesda)">
        <title>Genome sequences of three phytopathogenic species of the Magnaporthaceae family of fungi.</title>
        <authorList>
            <person name="Okagaki L.H."/>
            <person name="Nunes C.C."/>
            <person name="Sailsbery J."/>
            <person name="Clay B."/>
            <person name="Brown D."/>
            <person name="John T."/>
            <person name="Oh Y."/>
            <person name="Young N."/>
            <person name="Fitzgerald M."/>
            <person name="Haas B.J."/>
            <person name="Zeng Q."/>
            <person name="Young S."/>
            <person name="Adiconis X."/>
            <person name="Fan L."/>
            <person name="Levin J.Z."/>
            <person name="Mitchell T.K."/>
            <person name="Okubara P.A."/>
            <person name="Farman M.L."/>
            <person name="Kohn L.M."/>
            <person name="Birren B."/>
            <person name="Ma L.-J."/>
            <person name="Dean R.A."/>
        </authorList>
    </citation>
    <scope>NUCLEOTIDE SEQUENCE</scope>
    <source>
        <strain evidence="3">ATCC 64411 / 73-15</strain>
    </source>
</reference>
<gene>
    <name evidence="2" type="ORF">MAPG_01313</name>
</gene>
<keyword evidence="4" id="KW-1185">Reference proteome</keyword>
<evidence type="ECO:0000256" key="1">
    <source>
        <dbReference type="SAM" id="MobiDB-lite"/>
    </source>
</evidence>
<feature type="region of interest" description="Disordered" evidence="1">
    <location>
        <begin position="104"/>
        <end position="149"/>
    </location>
</feature>
<feature type="compositionally biased region" description="Low complexity" evidence="1">
    <location>
        <begin position="112"/>
        <end position="149"/>
    </location>
</feature>
<dbReference type="OrthoDB" id="10534008at2759"/>
<reference evidence="2" key="3">
    <citation type="submission" date="2011-03" db="EMBL/GenBank/DDBJ databases">
        <title>Annotation of Magnaporthe poae ATCC 64411.</title>
        <authorList>
            <person name="Ma L.-J."/>
            <person name="Dead R."/>
            <person name="Young S.K."/>
            <person name="Zeng Q."/>
            <person name="Gargeya S."/>
            <person name="Fitzgerald M."/>
            <person name="Haas B."/>
            <person name="Abouelleil A."/>
            <person name="Alvarado L."/>
            <person name="Arachchi H.M."/>
            <person name="Berlin A."/>
            <person name="Brown A."/>
            <person name="Chapman S.B."/>
            <person name="Chen Z."/>
            <person name="Dunbar C."/>
            <person name="Freedman E."/>
            <person name="Gearin G."/>
            <person name="Gellesch M."/>
            <person name="Goldberg J."/>
            <person name="Griggs A."/>
            <person name="Gujja S."/>
            <person name="Heiman D."/>
            <person name="Howarth C."/>
            <person name="Larson L."/>
            <person name="Lui A."/>
            <person name="MacDonald P.J.P."/>
            <person name="Mehta T."/>
            <person name="Montmayeur A."/>
            <person name="Murphy C."/>
            <person name="Neiman D."/>
            <person name="Pearson M."/>
            <person name="Priest M."/>
            <person name="Roberts A."/>
            <person name="Saif S."/>
            <person name="Shea T."/>
            <person name="Shenoy N."/>
            <person name="Sisk P."/>
            <person name="Stolte C."/>
            <person name="Sykes S."/>
            <person name="Yandava C."/>
            <person name="Wortman J."/>
            <person name="Nusbaum C."/>
            <person name="Birren B."/>
        </authorList>
    </citation>
    <scope>NUCLEOTIDE SEQUENCE</scope>
    <source>
        <strain evidence="2">ATCC 64411</strain>
    </source>
</reference>
<dbReference type="EnsemblFungi" id="MAPG_01313T0">
    <property type="protein sequence ID" value="MAPG_01313T0"/>
    <property type="gene ID" value="MAPG_01313"/>
</dbReference>
<proteinExistence type="predicted"/>
<reference evidence="3" key="5">
    <citation type="submission" date="2015-06" db="UniProtKB">
        <authorList>
            <consortium name="EnsemblFungi"/>
        </authorList>
    </citation>
    <scope>IDENTIFICATION</scope>
    <source>
        <strain evidence="3">ATCC 64411</strain>
    </source>
</reference>
<reference evidence="2" key="2">
    <citation type="submission" date="2010-05" db="EMBL/GenBank/DDBJ databases">
        <title>The Genome Sequence of Magnaporthe poae strain ATCC 64411.</title>
        <authorList>
            <consortium name="The Broad Institute Genome Sequencing Platform"/>
            <consortium name="Broad Institute Genome Sequencing Center for Infectious Disease"/>
            <person name="Ma L.-J."/>
            <person name="Dead R."/>
            <person name="Young S."/>
            <person name="Zeng Q."/>
            <person name="Koehrsen M."/>
            <person name="Alvarado L."/>
            <person name="Berlin A."/>
            <person name="Chapman S.B."/>
            <person name="Chen Z."/>
            <person name="Freedman E."/>
            <person name="Gellesch M."/>
            <person name="Goldberg J."/>
            <person name="Griggs A."/>
            <person name="Gujja S."/>
            <person name="Heilman E.R."/>
            <person name="Heiman D."/>
            <person name="Hepburn T."/>
            <person name="Howarth C."/>
            <person name="Jen D."/>
            <person name="Larson L."/>
            <person name="Mehta T."/>
            <person name="Neiman D."/>
            <person name="Pearson M."/>
            <person name="Roberts A."/>
            <person name="Saif S."/>
            <person name="Shea T."/>
            <person name="Shenoy N."/>
            <person name="Sisk P."/>
            <person name="Stolte C."/>
            <person name="Sykes S."/>
            <person name="Walk T."/>
            <person name="White J."/>
            <person name="Yandava C."/>
            <person name="Haas B."/>
            <person name="Nusbaum C."/>
            <person name="Birren B."/>
        </authorList>
    </citation>
    <scope>NUCLEOTIDE SEQUENCE</scope>
    <source>
        <strain evidence="2">ATCC 64411</strain>
    </source>
</reference>
<accession>A0A0C4DND3</accession>
<evidence type="ECO:0000313" key="2">
    <source>
        <dbReference type="EMBL" id="KLU82239.1"/>
    </source>
</evidence>
<dbReference type="VEuPathDB" id="FungiDB:MAPG_01313"/>